<evidence type="ECO:0000256" key="10">
    <source>
        <dbReference type="RuleBase" id="RU003755"/>
    </source>
</evidence>
<feature type="transmembrane region" description="Helical" evidence="12">
    <location>
        <begin position="676"/>
        <end position="697"/>
    </location>
</feature>
<feature type="transmembrane region" description="Helical" evidence="12">
    <location>
        <begin position="219"/>
        <end position="241"/>
    </location>
</feature>
<evidence type="ECO:0000313" key="13">
    <source>
        <dbReference type="EMBL" id="KAJ6638176.1"/>
    </source>
</evidence>
<proteinExistence type="inferred from homology"/>
<comment type="subcellular location">
    <subcellularLocation>
        <location evidence="1 10">Membrane</location>
        <topology evidence="1 10">Multi-pass membrane protein</topology>
    </subcellularLocation>
</comment>
<evidence type="ECO:0000256" key="1">
    <source>
        <dbReference type="ARBA" id="ARBA00004141"/>
    </source>
</evidence>
<feature type="transmembrane region" description="Helical" evidence="12">
    <location>
        <begin position="647"/>
        <end position="670"/>
    </location>
</feature>
<evidence type="ECO:0000256" key="3">
    <source>
        <dbReference type="ARBA" id="ARBA00022448"/>
    </source>
</evidence>
<name>A0A9Q0RZF8_9DIPT</name>
<protein>
    <recommendedName>
        <fullName evidence="9">Oligopeptide transporter 1</fullName>
    </recommendedName>
</protein>
<keyword evidence="6" id="KW-0653">Protein transport</keyword>
<accession>A0A9Q0RZF8</accession>
<feature type="transmembrane region" description="Helical" evidence="12">
    <location>
        <begin position="83"/>
        <end position="101"/>
    </location>
</feature>
<evidence type="ECO:0000313" key="14">
    <source>
        <dbReference type="Proteomes" id="UP001151699"/>
    </source>
</evidence>
<dbReference type="InterPro" id="IPR036259">
    <property type="entry name" value="MFS_trans_sf"/>
</dbReference>
<dbReference type="InterPro" id="IPR018456">
    <property type="entry name" value="PTR2_symporter_CS"/>
</dbReference>
<dbReference type="FunFam" id="1.20.1250.20:FF:000049">
    <property type="entry name" value="Solute carrier family 15 member 2"/>
    <property type="match status" value="1"/>
</dbReference>
<evidence type="ECO:0000256" key="9">
    <source>
        <dbReference type="ARBA" id="ARBA00078114"/>
    </source>
</evidence>
<gene>
    <name evidence="13" type="primary">yin_2</name>
    <name evidence="13" type="ORF">Bhyg_10909</name>
</gene>
<dbReference type="Gene3D" id="1.20.1250.20">
    <property type="entry name" value="MFS general substrate transporter like domains"/>
    <property type="match status" value="2"/>
</dbReference>
<feature type="transmembrane region" description="Helical" evidence="12">
    <location>
        <begin position="113"/>
        <end position="132"/>
    </location>
</feature>
<dbReference type="GO" id="GO:0022857">
    <property type="term" value="F:transmembrane transporter activity"/>
    <property type="evidence" value="ECO:0007669"/>
    <property type="project" value="InterPro"/>
</dbReference>
<keyword evidence="4 10" id="KW-0812">Transmembrane</keyword>
<evidence type="ECO:0000256" key="2">
    <source>
        <dbReference type="ARBA" id="ARBA00005982"/>
    </source>
</evidence>
<keyword evidence="3 10" id="KW-0813">Transport</keyword>
<evidence type="ECO:0000256" key="11">
    <source>
        <dbReference type="SAM" id="MobiDB-lite"/>
    </source>
</evidence>
<dbReference type="EMBL" id="WJQU01000003">
    <property type="protein sequence ID" value="KAJ6638176.1"/>
    <property type="molecule type" value="Genomic_DNA"/>
</dbReference>
<dbReference type="CDD" id="cd17347">
    <property type="entry name" value="MFS_SLC15A1_2_like"/>
    <property type="match status" value="1"/>
</dbReference>
<keyword evidence="8 12" id="KW-0472">Membrane</keyword>
<dbReference type="Pfam" id="PF00854">
    <property type="entry name" value="PTR2"/>
    <property type="match status" value="2"/>
</dbReference>
<feature type="region of interest" description="Disordered" evidence="11">
    <location>
        <begin position="704"/>
        <end position="729"/>
    </location>
</feature>
<dbReference type="OrthoDB" id="8904098at2759"/>
<dbReference type="AlphaFoldDB" id="A0A9Q0RZF8"/>
<feature type="transmembrane region" description="Helical" evidence="12">
    <location>
        <begin position="295"/>
        <end position="313"/>
    </location>
</feature>
<feature type="region of interest" description="Disordered" evidence="11">
    <location>
        <begin position="1"/>
        <end position="21"/>
    </location>
</feature>
<feature type="transmembrane region" description="Helical" evidence="12">
    <location>
        <begin position="615"/>
        <end position="635"/>
    </location>
</feature>
<evidence type="ECO:0000256" key="12">
    <source>
        <dbReference type="SAM" id="Phobius"/>
    </source>
</evidence>
<evidence type="ECO:0000256" key="6">
    <source>
        <dbReference type="ARBA" id="ARBA00022927"/>
    </source>
</evidence>
<dbReference type="InterPro" id="IPR000109">
    <property type="entry name" value="POT_fam"/>
</dbReference>
<comment type="caution">
    <text evidence="13">The sequence shown here is derived from an EMBL/GenBank/DDBJ whole genome shotgun (WGS) entry which is preliminary data.</text>
</comment>
<dbReference type="Proteomes" id="UP001151699">
    <property type="component" value="Chromosome X"/>
</dbReference>
<organism evidence="13 14">
    <name type="scientific">Pseudolycoriella hygida</name>
    <dbReference type="NCBI Taxonomy" id="35572"/>
    <lineage>
        <taxon>Eukaryota</taxon>
        <taxon>Metazoa</taxon>
        <taxon>Ecdysozoa</taxon>
        <taxon>Arthropoda</taxon>
        <taxon>Hexapoda</taxon>
        <taxon>Insecta</taxon>
        <taxon>Pterygota</taxon>
        <taxon>Neoptera</taxon>
        <taxon>Endopterygota</taxon>
        <taxon>Diptera</taxon>
        <taxon>Nematocera</taxon>
        <taxon>Sciaroidea</taxon>
        <taxon>Sciaridae</taxon>
        <taxon>Pseudolycoriella</taxon>
    </lineage>
</organism>
<feature type="compositionally biased region" description="Basic and acidic residues" evidence="11">
    <location>
        <begin position="706"/>
        <end position="721"/>
    </location>
</feature>
<dbReference type="PANTHER" id="PTHR11654">
    <property type="entry name" value="OLIGOPEPTIDE TRANSPORTER-RELATED"/>
    <property type="match status" value="1"/>
</dbReference>
<dbReference type="GO" id="GO:0016020">
    <property type="term" value="C:membrane"/>
    <property type="evidence" value="ECO:0007669"/>
    <property type="project" value="UniProtKB-SubCell"/>
</dbReference>
<feature type="transmembrane region" description="Helical" evidence="12">
    <location>
        <begin position="376"/>
        <end position="397"/>
    </location>
</feature>
<reference evidence="13" key="1">
    <citation type="submission" date="2022-07" db="EMBL/GenBank/DDBJ databases">
        <authorList>
            <person name="Trinca V."/>
            <person name="Uliana J.V.C."/>
            <person name="Torres T.T."/>
            <person name="Ward R.J."/>
            <person name="Monesi N."/>
        </authorList>
    </citation>
    <scope>NUCLEOTIDE SEQUENCE</scope>
    <source>
        <strain evidence="13">HSMRA1968</strain>
        <tissue evidence="13">Whole embryos</tissue>
    </source>
</reference>
<evidence type="ECO:0000256" key="8">
    <source>
        <dbReference type="ARBA" id="ARBA00023136"/>
    </source>
</evidence>
<dbReference type="SUPFAM" id="SSF103473">
    <property type="entry name" value="MFS general substrate transporter"/>
    <property type="match status" value="1"/>
</dbReference>
<evidence type="ECO:0000256" key="7">
    <source>
        <dbReference type="ARBA" id="ARBA00022989"/>
    </source>
</evidence>
<evidence type="ECO:0000256" key="5">
    <source>
        <dbReference type="ARBA" id="ARBA00022856"/>
    </source>
</evidence>
<dbReference type="GO" id="GO:0006857">
    <property type="term" value="P:oligopeptide transport"/>
    <property type="evidence" value="ECO:0007669"/>
    <property type="project" value="InterPro"/>
</dbReference>
<dbReference type="GO" id="GO:0015031">
    <property type="term" value="P:protein transport"/>
    <property type="evidence" value="ECO:0007669"/>
    <property type="project" value="UniProtKB-KW"/>
</dbReference>
<keyword evidence="14" id="KW-1185">Reference proteome</keyword>
<keyword evidence="7 12" id="KW-1133">Transmembrane helix</keyword>
<keyword evidence="5" id="KW-0571">Peptide transport</keyword>
<feature type="transmembrane region" description="Helical" evidence="12">
    <location>
        <begin position="177"/>
        <end position="199"/>
    </location>
</feature>
<evidence type="ECO:0000256" key="4">
    <source>
        <dbReference type="ARBA" id="ARBA00022692"/>
    </source>
</evidence>
<comment type="similarity">
    <text evidence="2 10">Belongs to the major facilitator superfamily. Proton-dependent oligopeptide transporter (POT/PTR) (TC 2.A.17) family.</text>
</comment>
<dbReference type="PROSITE" id="PS01022">
    <property type="entry name" value="PTR2_1"/>
    <property type="match status" value="1"/>
</dbReference>
<feature type="transmembrane region" description="Helical" evidence="12">
    <location>
        <begin position="144"/>
        <end position="165"/>
    </location>
</feature>
<sequence length="729" mass="81791">MANNSDTNDKPNIQDVKDDGNADTAIAEATDPETSAKKYPYPKSIFFIISNEFCERFMYYGMRTVLVLYLTRKLFWDDDTATIIYHLFTTLVYFFSVLGAILSDSWLGKFKTILYLSIVYSCGSILMSFTAIPDWNIPGKEFTILALFLIALGSGGIKPCVAAFGGDQFKMPEQAKYMLTFFSIFYFTINLGSFISTLITPILRSDVKCFRDDDCYSLAFGVPGALMVTSIIIFVLGKTLYKVTAPSGNMLVKVSRCISHAISRKMKERKSNPKAHWLDYAVEKHGQQLVNETKVLLNVLVLYIPLPVFWSLFDQQGSRWTFQATRMMGFIGSYEIKPDQMQVVNPLLILVFIPLYDVLFYPLLSKIGVRRPLQKLTLGGILAGVAFLCSAIVELQLEKTYPVLPGNGISQLRLFNSAPCSYNVITDIPGESGSFVLEGLSASLEDERFAFTDRYVDVTERTNFAYTMTPTTVNAECPQFQGTFNLRSETAMSYFMSRQDQIYVFEDEPNKSRTGDPLLRILVNSANVLPLKVTDILHPDKLVRFDGNTTQRGLIQLVSSTYQIDIGSRNLEYKITQGAVNLLLLREASDGSFVSGNIVIAEPNTMHMLWLLPQYIIMTLGEVMYSVTGLAFSYAEAPVSMKSVLQSCWLLTVAFGNVIDIIIIGARGFSSQAHEFFLFAGLMFVDMVIFMILAYRYKSIPTADSQKTEQNDEPDGKKEGLDNVAFKND</sequence>
<feature type="transmembrane region" description="Helical" evidence="12">
    <location>
        <begin position="343"/>
        <end position="364"/>
    </location>
</feature>
<dbReference type="FunFam" id="1.20.1250.20:FF:000379">
    <property type="entry name" value="Uncharacterized protein, isoform A"/>
    <property type="match status" value="1"/>
</dbReference>
<dbReference type="PROSITE" id="PS01023">
    <property type="entry name" value="PTR2_2"/>
    <property type="match status" value="1"/>
</dbReference>